<dbReference type="Gene3D" id="2.40.50.100">
    <property type="match status" value="1"/>
</dbReference>
<accession>A0ABS7VPY4</accession>
<evidence type="ECO:0000256" key="10">
    <source>
        <dbReference type="SAM" id="Coils"/>
    </source>
</evidence>
<dbReference type="PRINTS" id="PR01490">
    <property type="entry name" value="RTXTOXIND"/>
</dbReference>
<feature type="domain" description="AprE-like beta-barrel" evidence="12">
    <location>
        <begin position="332"/>
        <end position="418"/>
    </location>
</feature>
<proteinExistence type="inferred from homology"/>
<evidence type="ECO:0000259" key="11">
    <source>
        <dbReference type="Pfam" id="PF25994"/>
    </source>
</evidence>
<dbReference type="InterPro" id="IPR050739">
    <property type="entry name" value="MFP"/>
</dbReference>
<dbReference type="EMBL" id="JAIRBM010000011">
    <property type="protein sequence ID" value="MBZ6077623.1"/>
    <property type="molecule type" value="Genomic_DNA"/>
</dbReference>
<keyword evidence="14" id="KW-1185">Reference proteome</keyword>
<comment type="subcellular location">
    <subcellularLocation>
        <location evidence="1 9">Cell inner membrane</location>
        <topology evidence="1 9">Single-pass membrane protein</topology>
    </subcellularLocation>
</comment>
<feature type="coiled-coil region" evidence="10">
    <location>
        <begin position="262"/>
        <end position="296"/>
    </location>
</feature>
<evidence type="ECO:0000256" key="2">
    <source>
        <dbReference type="ARBA" id="ARBA00009477"/>
    </source>
</evidence>
<evidence type="ECO:0000313" key="13">
    <source>
        <dbReference type="EMBL" id="MBZ6077623.1"/>
    </source>
</evidence>
<keyword evidence="5 9" id="KW-0997">Cell inner membrane</keyword>
<keyword evidence="10" id="KW-0175">Coiled coil</keyword>
<evidence type="ECO:0000256" key="6">
    <source>
        <dbReference type="ARBA" id="ARBA00022692"/>
    </source>
</evidence>
<evidence type="ECO:0000256" key="4">
    <source>
        <dbReference type="ARBA" id="ARBA00022475"/>
    </source>
</evidence>
<evidence type="ECO:0000256" key="3">
    <source>
        <dbReference type="ARBA" id="ARBA00022448"/>
    </source>
</evidence>
<dbReference type="InterPro" id="IPR058781">
    <property type="entry name" value="HH_AprE-like"/>
</dbReference>
<evidence type="ECO:0000256" key="9">
    <source>
        <dbReference type="RuleBase" id="RU365093"/>
    </source>
</evidence>
<feature type="domain" description="AprE-like long alpha-helical hairpin" evidence="11">
    <location>
        <begin position="100"/>
        <end position="289"/>
    </location>
</feature>
<comment type="caution">
    <text evidence="13">The sequence shown here is derived from an EMBL/GenBank/DDBJ whole genome shotgun (WGS) entry which is preliminary data.</text>
</comment>
<evidence type="ECO:0000256" key="7">
    <source>
        <dbReference type="ARBA" id="ARBA00022989"/>
    </source>
</evidence>
<evidence type="ECO:0000256" key="8">
    <source>
        <dbReference type="ARBA" id="ARBA00023136"/>
    </source>
</evidence>
<reference evidence="13 14" key="1">
    <citation type="submission" date="2021-09" db="EMBL/GenBank/DDBJ databases">
        <title>The complete genome sequence of a new microorganism.</title>
        <authorList>
            <person name="Zi Z."/>
        </authorList>
    </citation>
    <scope>NUCLEOTIDE SEQUENCE [LARGE SCALE GENOMIC DNA]</scope>
    <source>
        <strain evidence="13 14">WGZ8</strain>
    </source>
</reference>
<evidence type="ECO:0000256" key="5">
    <source>
        <dbReference type="ARBA" id="ARBA00022519"/>
    </source>
</evidence>
<dbReference type="Pfam" id="PF26002">
    <property type="entry name" value="Beta-barrel_AprE"/>
    <property type="match status" value="1"/>
</dbReference>
<protein>
    <recommendedName>
        <fullName evidence="9">Membrane fusion protein (MFP) family protein</fullName>
    </recommendedName>
</protein>
<name>A0ABS7VPY4_9HYPH</name>
<keyword evidence="7 9" id="KW-1133">Transmembrane helix</keyword>
<dbReference type="Gene3D" id="2.40.30.170">
    <property type="match status" value="1"/>
</dbReference>
<evidence type="ECO:0000259" key="12">
    <source>
        <dbReference type="Pfam" id="PF26002"/>
    </source>
</evidence>
<organism evidence="13 14">
    <name type="scientific">Microvirga puerhi</name>
    <dbReference type="NCBI Taxonomy" id="2876078"/>
    <lineage>
        <taxon>Bacteria</taxon>
        <taxon>Pseudomonadati</taxon>
        <taxon>Pseudomonadota</taxon>
        <taxon>Alphaproteobacteria</taxon>
        <taxon>Hyphomicrobiales</taxon>
        <taxon>Methylobacteriaceae</taxon>
        <taxon>Microvirga</taxon>
    </lineage>
</organism>
<dbReference type="Pfam" id="PF25994">
    <property type="entry name" value="HH_AprE"/>
    <property type="match status" value="1"/>
</dbReference>
<dbReference type="Proteomes" id="UP000704176">
    <property type="component" value="Unassembled WGS sequence"/>
</dbReference>
<keyword evidence="6 9" id="KW-0812">Transmembrane</keyword>
<dbReference type="InterPro" id="IPR058982">
    <property type="entry name" value="Beta-barrel_AprE"/>
</dbReference>
<dbReference type="RefSeq" id="WP_224314200.1">
    <property type="nucleotide sequence ID" value="NZ_JAIRBM010000011.1"/>
</dbReference>
<feature type="transmembrane region" description="Helical" evidence="9">
    <location>
        <begin position="20"/>
        <end position="43"/>
    </location>
</feature>
<dbReference type="PANTHER" id="PTHR30386">
    <property type="entry name" value="MEMBRANE FUSION SUBUNIT OF EMRAB-TOLC MULTIDRUG EFFLUX PUMP"/>
    <property type="match status" value="1"/>
</dbReference>
<evidence type="ECO:0000256" key="1">
    <source>
        <dbReference type="ARBA" id="ARBA00004377"/>
    </source>
</evidence>
<comment type="similarity">
    <text evidence="2 9">Belongs to the membrane fusion protein (MFP) (TC 8.A.1) family.</text>
</comment>
<sequence>MSTLILQGAKPKASIHQKALRRAAITGTAMIVLFGGTIGLWAATATLSGAVVAGGQFVVDTSVKKVQHATGGIVGELKVHEGDKVAAGDLLVRLDETVTRANLLLVTKQLDEFVARRARLEAERDGASAVSDPEEFAGRLDEPAVKTIMASERTLFEARRSARDAQKDQLRKRISQSQDEITGLKAQQEAKSREAEFIKEELKGVRELYQKNLVQLPRLNALERDAASIEGQRGQLIAAVAQAEGKIAETSLQIIQVDEEMRADALKELRDYQGRIAEYTERRVAAEDQLKRTDIRAPSAGFVHQLNVHTIGGVISPAEPVMLIVPTNDKLELEAKVMPNDIDQLKIGQNATVRVHASNQRMIPELHGTVSRISADVSRDQQTNVSFYTIRVDLPADQIQRLENLKLIAGMQAEVFVEVNKRTPLEYFFKPMEEQIARAFREH</sequence>
<evidence type="ECO:0000313" key="14">
    <source>
        <dbReference type="Proteomes" id="UP000704176"/>
    </source>
</evidence>
<dbReference type="PANTHER" id="PTHR30386:SF17">
    <property type="entry name" value="ALKALINE PROTEASE SECRETION PROTEIN APRE"/>
    <property type="match status" value="1"/>
</dbReference>
<dbReference type="NCBIfam" id="TIGR01843">
    <property type="entry name" value="type_I_hlyD"/>
    <property type="match status" value="1"/>
</dbReference>
<keyword evidence="3 9" id="KW-0813">Transport</keyword>
<keyword evidence="8 9" id="KW-0472">Membrane</keyword>
<gene>
    <name evidence="13" type="ORF">K9B37_15190</name>
</gene>
<keyword evidence="4 9" id="KW-1003">Cell membrane</keyword>
<dbReference type="InterPro" id="IPR010129">
    <property type="entry name" value="T1SS_HlyD"/>
</dbReference>